<gene>
    <name evidence="2" type="ORF">AMJ83_10295</name>
</gene>
<proteinExistence type="predicted"/>
<dbReference type="SUPFAM" id="SSF53335">
    <property type="entry name" value="S-adenosyl-L-methionine-dependent methyltransferases"/>
    <property type="match status" value="1"/>
</dbReference>
<evidence type="ECO:0000313" key="2">
    <source>
        <dbReference type="EMBL" id="KPK62648.1"/>
    </source>
</evidence>
<sequence>MEMNSIETAGFIWDVGGGGEGIIGKLNGRKVIAIDIRIEELEETKNDSLKIVMDATDLKFLPSSFDVATSFFSLMYIKNKDHLKVFKEIHKILKNEGRFYIWDVRIPPKHMDKPVFVLPLEILLPNDETETGYGVGWEHKEQDLQHFKELAGKTDFKIVDEWSRDEIFYLELVKHARSTSSSPE</sequence>
<evidence type="ECO:0000259" key="1">
    <source>
        <dbReference type="Pfam" id="PF08241"/>
    </source>
</evidence>
<dbReference type="Proteomes" id="UP000051373">
    <property type="component" value="Unassembled WGS sequence"/>
</dbReference>
<dbReference type="EMBL" id="LJUJ01000030">
    <property type="protein sequence ID" value="KPK62648.1"/>
    <property type="molecule type" value="Genomic_DNA"/>
</dbReference>
<accession>A0A0S8FPK2</accession>
<name>A0A0S8FPK2_UNCW3</name>
<dbReference type="AlphaFoldDB" id="A0A0S8FPK2"/>
<dbReference type="GO" id="GO:0008757">
    <property type="term" value="F:S-adenosylmethionine-dependent methyltransferase activity"/>
    <property type="evidence" value="ECO:0007669"/>
    <property type="project" value="InterPro"/>
</dbReference>
<dbReference type="InterPro" id="IPR013216">
    <property type="entry name" value="Methyltransf_11"/>
</dbReference>
<comment type="caution">
    <text evidence="2">The sequence shown here is derived from an EMBL/GenBank/DDBJ whole genome shotgun (WGS) entry which is preliminary data.</text>
</comment>
<dbReference type="STRING" id="1703779.AMJ83_10295"/>
<feature type="domain" description="Methyltransferase type 11" evidence="1">
    <location>
        <begin position="14"/>
        <end position="101"/>
    </location>
</feature>
<dbReference type="Pfam" id="PF08241">
    <property type="entry name" value="Methyltransf_11"/>
    <property type="match status" value="1"/>
</dbReference>
<protein>
    <recommendedName>
        <fullName evidence="1">Methyltransferase type 11 domain-containing protein</fullName>
    </recommendedName>
</protein>
<reference evidence="2 3" key="1">
    <citation type="journal article" date="2015" name="Microbiome">
        <title>Genomic resolution of linkages in carbon, nitrogen, and sulfur cycling among widespread estuary sediment bacteria.</title>
        <authorList>
            <person name="Baker B.J."/>
            <person name="Lazar C.S."/>
            <person name="Teske A.P."/>
            <person name="Dick G.J."/>
        </authorList>
    </citation>
    <scope>NUCLEOTIDE SEQUENCE [LARGE SCALE GENOMIC DNA]</scope>
    <source>
        <strain evidence="2">SM23_42</strain>
    </source>
</reference>
<dbReference type="Gene3D" id="3.40.50.150">
    <property type="entry name" value="Vaccinia Virus protein VP39"/>
    <property type="match status" value="1"/>
</dbReference>
<dbReference type="InterPro" id="IPR029063">
    <property type="entry name" value="SAM-dependent_MTases_sf"/>
</dbReference>
<evidence type="ECO:0000313" key="3">
    <source>
        <dbReference type="Proteomes" id="UP000051373"/>
    </source>
</evidence>
<organism evidence="2 3">
    <name type="scientific">candidate division WOR_3 bacterium SM23_42</name>
    <dbReference type="NCBI Taxonomy" id="1703779"/>
    <lineage>
        <taxon>Bacteria</taxon>
        <taxon>Bacteria division WOR-3</taxon>
    </lineage>
</organism>